<dbReference type="EMBL" id="JBHRTQ010000003">
    <property type="protein sequence ID" value="MFC3173080.1"/>
    <property type="molecule type" value="Genomic_DNA"/>
</dbReference>
<feature type="transmembrane region" description="Helical" evidence="1">
    <location>
        <begin position="67"/>
        <end position="88"/>
    </location>
</feature>
<comment type="caution">
    <text evidence="2">The sequence shown here is derived from an EMBL/GenBank/DDBJ whole genome shotgun (WGS) entry which is preliminary data.</text>
</comment>
<proteinExistence type="predicted"/>
<sequence length="243" mass="25436">MAETRPSVPKAGHLSPPGARHFAQVHSIGRRSRALKTRHLLGRVWRVMLGVAAVIVAAMAVGLAVGGIGFGGLFATALACVIVAALLARYPRLAAPTREQLAQGSLRDIVGKAELWLETRRPGLPAPALRLVDHIGIQLDALGLQLDQTGDQAGAAEEIRKLVGVHLPGIVASYTAIPAHLRGEAAKGGGAPDAVLVESLAAISAEIDAVTRQLATGAIDDLAIKARYLDYRYGAALDDEPER</sequence>
<name>A0ABV7INB8_9SPHN</name>
<accession>A0ABV7INB8</accession>
<dbReference type="RefSeq" id="WP_379508477.1">
    <property type="nucleotide sequence ID" value="NZ_JBHRTQ010000003.1"/>
</dbReference>
<evidence type="ECO:0000256" key="1">
    <source>
        <dbReference type="SAM" id="Phobius"/>
    </source>
</evidence>
<protein>
    <recommendedName>
        <fullName evidence="4">5-bromo-4-chloroindolyl phosphate hydrolase</fullName>
    </recommendedName>
</protein>
<reference evidence="3" key="1">
    <citation type="journal article" date="2019" name="Int. J. Syst. Evol. Microbiol.">
        <title>The Global Catalogue of Microorganisms (GCM) 10K type strain sequencing project: providing services to taxonomists for standard genome sequencing and annotation.</title>
        <authorList>
            <consortium name="The Broad Institute Genomics Platform"/>
            <consortium name="The Broad Institute Genome Sequencing Center for Infectious Disease"/>
            <person name="Wu L."/>
            <person name="Ma J."/>
        </authorList>
    </citation>
    <scope>NUCLEOTIDE SEQUENCE [LARGE SCALE GENOMIC DNA]</scope>
    <source>
        <strain evidence="3">KCTC 42984</strain>
    </source>
</reference>
<gene>
    <name evidence="2" type="ORF">ACFOD9_02325</name>
</gene>
<keyword evidence="3" id="KW-1185">Reference proteome</keyword>
<feature type="transmembrane region" description="Helical" evidence="1">
    <location>
        <begin position="40"/>
        <end position="61"/>
    </location>
</feature>
<evidence type="ECO:0000313" key="3">
    <source>
        <dbReference type="Proteomes" id="UP001595604"/>
    </source>
</evidence>
<evidence type="ECO:0008006" key="4">
    <source>
        <dbReference type="Google" id="ProtNLM"/>
    </source>
</evidence>
<keyword evidence="1" id="KW-1133">Transmembrane helix</keyword>
<keyword evidence="1" id="KW-0812">Transmembrane</keyword>
<evidence type="ECO:0000313" key="2">
    <source>
        <dbReference type="EMBL" id="MFC3173080.1"/>
    </source>
</evidence>
<organism evidence="2 3">
    <name type="scientific">Novosphingobium bradum</name>
    <dbReference type="NCBI Taxonomy" id="1737444"/>
    <lineage>
        <taxon>Bacteria</taxon>
        <taxon>Pseudomonadati</taxon>
        <taxon>Pseudomonadota</taxon>
        <taxon>Alphaproteobacteria</taxon>
        <taxon>Sphingomonadales</taxon>
        <taxon>Sphingomonadaceae</taxon>
        <taxon>Novosphingobium</taxon>
    </lineage>
</organism>
<dbReference type="Proteomes" id="UP001595604">
    <property type="component" value="Unassembled WGS sequence"/>
</dbReference>
<keyword evidence="1" id="KW-0472">Membrane</keyword>